<dbReference type="Proteomes" id="UP000180166">
    <property type="component" value="Chromosome"/>
</dbReference>
<name>A0ABC9YV85_9NOCA</name>
<evidence type="ECO:0000313" key="3">
    <source>
        <dbReference type="Proteomes" id="UP000037179"/>
    </source>
</evidence>
<evidence type="ECO:0000313" key="4">
    <source>
        <dbReference type="Proteomes" id="UP000180166"/>
    </source>
</evidence>
<proteinExistence type="predicted"/>
<dbReference type="EMBL" id="CP017839">
    <property type="protein sequence ID" value="APA97163.1"/>
    <property type="molecule type" value="Genomic_DNA"/>
</dbReference>
<gene>
    <name evidence="1" type="ORF">NS506_03107</name>
    <name evidence="2" type="ORF">NSK11_contig00050-0044</name>
</gene>
<dbReference type="Proteomes" id="UP000037179">
    <property type="component" value="Unassembled WGS sequence"/>
</dbReference>
<protein>
    <submittedName>
        <fullName evidence="2">Uncharacterized protein</fullName>
    </submittedName>
</protein>
<organism evidence="2 3">
    <name type="scientific">Nocardia seriolae</name>
    <dbReference type="NCBI Taxonomy" id="37332"/>
    <lineage>
        <taxon>Bacteria</taxon>
        <taxon>Bacillati</taxon>
        <taxon>Actinomycetota</taxon>
        <taxon>Actinomycetes</taxon>
        <taxon>Mycobacteriales</taxon>
        <taxon>Nocardiaceae</taxon>
        <taxon>Nocardia</taxon>
    </lineage>
</organism>
<reference evidence="1 4" key="3">
    <citation type="submission" date="2016-10" db="EMBL/GenBank/DDBJ databases">
        <title>Genome sequence of Nocardia seriolae strain EM150506, isolated from Anguila japonica.</title>
        <authorList>
            <person name="Han H.-J."/>
        </authorList>
    </citation>
    <scope>NUCLEOTIDE SEQUENCE [LARGE SCALE GENOMIC DNA]</scope>
    <source>
        <strain evidence="1 4">EM150506</strain>
    </source>
</reference>
<reference evidence="3" key="1">
    <citation type="submission" date="2015-07" db="EMBL/GenBank/DDBJ databases">
        <title>Nocardia seriolae U-1 whole genome shotgun sequence.</title>
        <authorList>
            <person name="Imajoh M."/>
            <person name="Fukumoto Y."/>
            <person name="Sukeda M."/>
            <person name="Yamane J."/>
            <person name="Yamasaki K."/>
            <person name="Shimizu M."/>
            <person name="Ohnishi K."/>
            <person name="Oshima S."/>
        </authorList>
    </citation>
    <scope>NUCLEOTIDE SEQUENCE [LARGE SCALE GENOMIC DNA]</scope>
    <source>
        <strain evidence="3">U-1</strain>
    </source>
</reference>
<dbReference type="GeneID" id="93373744"/>
<evidence type="ECO:0000313" key="1">
    <source>
        <dbReference type="EMBL" id="APA97163.1"/>
    </source>
</evidence>
<dbReference type="KEGG" id="nsr:NS506_03107"/>
<keyword evidence="3" id="KW-1185">Reference proteome</keyword>
<accession>A0ABC9YV85</accession>
<evidence type="ECO:0000313" key="2">
    <source>
        <dbReference type="EMBL" id="GAP29178.1"/>
    </source>
</evidence>
<sequence>MTEPDGPAGTRRTRLFQFPGGVLELKSHGDESDGYCGFYLEIRGHIALDGHEDKGAVMRWKPTCLGYLRTDVSGMSQLWDQSQIRTLATRLGYDFTDMVIYDPKFGRPPLARLRAQATRLDAEAVIVPSPEHFEGGEIPSTLVQQLDGITVTPEEFYVRRAMPPLRDLPPAKADGA</sequence>
<dbReference type="AlphaFoldDB" id="A0ABC9YV85"/>
<dbReference type="EMBL" id="BBYQ01000050">
    <property type="protein sequence ID" value="GAP29178.1"/>
    <property type="molecule type" value="Genomic_DNA"/>
</dbReference>
<dbReference type="RefSeq" id="WP_177327164.1">
    <property type="nucleotide sequence ID" value="NZ_AP028458.1"/>
</dbReference>
<reference evidence="2 3" key="2">
    <citation type="journal article" date="2016" name="Genome Announc.">
        <title>Draft Genome Sequence of Erythromycin- and Oxytetracycline-Sensitive Nocardia seriolae Strain U-1 (NBRC 110359).</title>
        <authorList>
            <person name="Imajoh M."/>
            <person name="Sukeda M."/>
            <person name="Shimizu M."/>
            <person name="Yamane J."/>
            <person name="Ohnishi K."/>
            <person name="Oshima S."/>
        </authorList>
    </citation>
    <scope>NUCLEOTIDE SEQUENCE [LARGE SCALE GENOMIC DNA]</scope>
    <source>
        <strain evidence="2 3">U-1</strain>
    </source>
</reference>